<sequence>MNNVFDSGTNKELSVPPLPSIRFPRRRELLQPTPAININLLEFLRLSSCDLQRLLGQRNSSLGNVMPSSQRFLYELSFLELAQTCIASLQPKSAAADLVDTLTAAVVEKQKHLDAYYWNATWGSEEFQKLFSTAAPLPGLSFLQRQPAALEASLEALLAGSEHWRQQLLEEREAAFEQALAVVGSDRYLGQMRLSMWHARHVLAQVKVIVEEAQNTRAICLQGRVTPAGRIMERVFYRYYIGQVQPVLSLTSQRVDRLRSQLQGSLSRGPAVVTEGYWRQVWDDAPESEWGQFRQAIAGHTRMWQGLLKHCGLRPGVRPAGLALADPV</sequence>
<dbReference type="Pfam" id="PF11279">
    <property type="entry name" value="DUF3080"/>
    <property type="match status" value="1"/>
</dbReference>
<keyword evidence="2" id="KW-1185">Reference proteome</keyword>
<name>A0A9E5MLP9_9GAMM</name>
<dbReference type="Proteomes" id="UP000787472">
    <property type="component" value="Unassembled WGS sequence"/>
</dbReference>
<accession>A0A9E5MLP9</accession>
<evidence type="ECO:0000313" key="2">
    <source>
        <dbReference type="Proteomes" id="UP000787472"/>
    </source>
</evidence>
<reference evidence="1" key="1">
    <citation type="submission" date="2020-03" db="EMBL/GenBank/DDBJ databases">
        <authorList>
            <person name="Guo F."/>
        </authorList>
    </citation>
    <scope>NUCLEOTIDE SEQUENCE</scope>
    <source>
        <strain evidence="1">JCM 30134</strain>
    </source>
</reference>
<evidence type="ECO:0000313" key="1">
    <source>
        <dbReference type="EMBL" id="NHO64355.1"/>
    </source>
</evidence>
<dbReference type="AlphaFoldDB" id="A0A9E5MLP9"/>
<protein>
    <submittedName>
        <fullName evidence="1">DUF3080 domain-containing protein</fullName>
    </submittedName>
</protein>
<organism evidence="1 2">
    <name type="scientific">Pseudomaricurvus hydrocarbonicus</name>
    <dbReference type="NCBI Taxonomy" id="1470433"/>
    <lineage>
        <taxon>Bacteria</taxon>
        <taxon>Pseudomonadati</taxon>
        <taxon>Pseudomonadota</taxon>
        <taxon>Gammaproteobacteria</taxon>
        <taxon>Cellvibrionales</taxon>
        <taxon>Cellvibrionaceae</taxon>
        <taxon>Pseudomaricurvus</taxon>
    </lineage>
</organism>
<gene>
    <name evidence="1" type="ORF">G8770_02180</name>
</gene>
<comment type="caution">
    <text evidence="1">The sequence shown here is derived from an EMBL/GenBank/DDBJ whole genome shotgun (WGS) entry which is preliminary data.</text>
</comment>
<proteinExistence type="predicted"/>
<dbReference type="InterPro" id="IPR021431">
    <property type="entry name" value="DUF3080"/>
</dbReference>
<dbReference type="EMBL" id="JAAONZ010000001">
    <property type="protein sequence ID" value="NHO64355.1"/>
    <property type="molecule type" value="Genomic_DNA"/>
</dbReference>